<feature type="compositionally biased region" description="Low complexity" evidence="10">
    <location>
        <begin position="406"/>
        <end position="432"/>
    </location>
</feature>
<dbReference type="OrthoDB" id="2747330at2759"/>
<comment type="similarity">
    <text evidence="1">Belongs to the peptidase A1 family.</text>
</comment>
<evidence type="ECO:0000256" key="4">
    <source>
        <dbReference type="ARBA" id="ARBA00022729"/>
    </source>
</evidence>
<dbReference type="Pfam" id="PF14543">
    <property type="entry name" value="TAXi_N"/>
    <property type="match status" value="1"/>
</dbReference>
<evidence type="ECO:0000256" key="9">
    <source>
        <dbReference type="SAM" id="Coils"/>
    </source>
</evidence>
<feature type="region of interest" description="Disordered" evidence="10">
    <location>
        <begin position="389"/>
        <end position="432"/>
    </location>
</feature>
<reference evidence="13" key="1">
    <citation type="journal article" date="2015" name="PLoS Genet.">
        <title>Genome Sequence and Transcriptome Analyses of Chrysochromulina tobin: Metabolic Tools for Enhanced Algal Fitness in the Prominent Order Prymnesiales (Haptophyceae).</title>
        <authorList>
            <person name="Hovde B.T."/>
            <person name="Deodato C.R."/>
            <person name="Hunsperger H.M."/>
            <person name="Ryken S.A."/>
            <person name="Yost W."/>
            <person name="Jha R.K."/>
            <person name="Patterson J."/>
            <person name="Monnat R.J. Jr."/>
            <person name="Barlow S.B."/>
            <person name="Starkenburg S.R."/>
            <person name="Cattolico R.A."/>
        </authorList>
    </citation>
    <scope>NUCLEOTIDE SEQUENCE</scope>
    <source>
        <strain evidence="13">CCMP291</strain>
    </source>
</reference>
<comment type="caution">
    <text evidence="12">The sequence shown here is derived from an EMBL/GenBank/DDBJ whole genome shotgun (WGS) entry which is preliminary data.</text>
</comment>
<evidence type="ECO:0000256" key="10">
    <source>
        <dbReference type="SAM" id="MobiDB-lite"/>
    </source>
</evidence>
<keyword evidence="7" id="KW-0472">Membrane</keyword>
<evidence type="ECO:0000256" key="6">
    <source>
        <dbReference type="ARBA" id="ARBA00022989"/>
    </source>
</evidence>
<sequence>MVDTSYSDMRAADNRGTAVSTLDVMKDGTIRVRGRLPQSVEGGERIEYEMSPDPLQMRYELVGTMQPANEPDNTPTANRRFVKARFAQSDRYLLCHVDGFKVEYSTMSDAEARKLFKHGITRTARRGRRLGSAVISERLSGDLMSRGYFAAEILVGTPPQRFSLIVDTGSSITALPCAECSSCGEHANPRFRPAASRTFEPVGCGERDFGCTSCQGGACAYHVVYQEGSSYSGYLATDVVHLGAGGACAALRIAFGCATVESGHFRFQQADGIMGLASSRHLSSLEAAAEMSDAAATEEESEARRLQQEQEMEAHRQLDRCFAPIRVDLADGGTLSMSPSTYFYAGERTGEWCAGVFDNYEDGMVLGTVNLIDRLVMFDREQGRVGFASTDCDRFDPSSQEEEAADVGQGAAAHAHTHSTSHTEPAIAASAASTASALPSRRILKPTGVPGSTVSSLGCTTGAGRLVAGAALHGGLSDQLDPEHPIGASASLSLMGCSSCLSRPAVEGEPQCLDLSTGLEQPSMEELYGLDEEEEEDAGSVAGSDHCLLSEAERGPHGKGGWEQ</sequence>
<dbReference type="EMBL" id="JWZX01002774">
    <property type="protein sequence ID" value="KOO27015.1"/>
    <property type="molecule type" value="Genomic_DNA"/>
</dbReference>
<feature type="region of interest" description="Disordered" evidence="10">
    <location>
        <begin position="524"/>
        <end position="564"/>
    </location>
</feature>
<dbReference type="InterPro" id="IPR032861">
    <property type="entry name" value="TAXi_N"/>
</dbReference>
<dbReference type="InterPro" id="IPR001969">
    <property type="entry name" value="Aspartic_peptidase_AS"/>
</dbReference>
<name>A0A0M0JKM3_9EUKA</name>
<evidence type="ECO:0000256" key="2">
    <source>
        <dbReference type="ARBA" id="ARBA00022670"/>
    </source>
</evidence>
<protein>
    <submittedName>
        <fullName evidence="12">Aspartic proteinase-like protein 2-like protein</fullName>
    </submittedName>
</protein>
<organism evidence="12 13">
    <name type="scientific">Chrysochromulina tobinii</name>
    <dbReference type="NCBI Taxonomy" id="1460289"/>
    <lineage>
        <taxon>Eukaryota</taxon>
        <taxon>Haptista</taxon>
        <taxon>Haptophyta</taxon>
        <taxon>Prymnesiophyceae</taxon>
        <taxon>Prymnesiales</taxon>
        <taxon>Chrysochromulinaceae</taxon>
        <taxon>Chrysochromulina</taxon>
    </lineage>
</organism>
<dbReference type="Proteomes" id="UP000037460">
    <property type="component" value="Unassembled WGS sequence"/>
</dbReference>
<feature type="domain" description="Peptidase A1" evidence="11">
    <location>
        <begin position="149"/>
        <end position="490"/>
    </location>
</feature>
<evidence type="ECO:0000313" key="13">
    <source>
        <dbReference type="Proteomes" id="UP000037460"/>
    </source>
</evidence>
<dbReference type="GO" id="GO:0004190">
    <property type="term" value="F:aspartic-type endopeptidase activity"/>
    <property type="evidence" value="ECO:0007669"/>
    <property type="project" value="InterPro"/>
</dbReference>
<dbReference type="PANTHER" id="PTHR13683">
    <property type="entry name" value="ASPARTYL PROTEASES"/>
    <property type="match status" value="1"/>
</dbReference>
<keyword evidence="2" id="KW-0645">Protease</keyword>
<dbReference type="SUPFAM" id="SSF50630">
    <property type="entry name" value="Acid proteases"/>
    <property type="match status" value="2"/>
</dbReference>
<dbReference type="GO" id="GO:0012505">
    <property type="term" value="C:endomembrane system"/>
    <property type="evidence" value="ECO:0007669"/>
    <property type="project" value="UniProtKB-SubCell"/>
</dbReference>
<keyword evidence="3" id="KW-0812">Transmembrane</keyword>
<gene>
    <name evidence="12" type="ORF">Ctob_007427</name>
</gene>
<evidence type="ECO:0000256" key="7">
    <source>
        <dbReference type="ARBA" id="ARBA00023136"/>
    </source>
</evidence>
<feature type="compositionally biased region" description="Basic and acidic residues" evidence="10">
    <location>
        <begin position="551"/>
        <end position="564"/>
    </location>
</feature>
<dbReference type="Pfam" id="PF14541">
    <property type="entry name" value="TAXi_C"/>
    <property type="match status" value="1"/>
</dbReference>
<evidence type="ECO:0000256" key="3">
    <source>
        <dbReference type="ARBA" id="ARBA00022692"/>
    </source>
</evidence>
<keyword evidence="5" id="KW-0378">Hydrolase</keyword>
<keyword evidence="9" id="KW-0175">Coiled coil</keyword>
<dbReference type="InterPro" id="IPR032799">
    <property type="entry name" value="TAXi_C"/>
</dbReference>
<dbReference type="AlphaFoldDB" id="A0A0M0JKM3"/>
<dbReference type="GO" id="GO:0006508">
    <property type="term" value="P:proteolysis"/>
    <property type="evidence" value="ECO:0007669"/>
    <property type="project" value="UniProtKB-KW"/>
</dbReference>
<evidence type="ECO:0000259" key="11">
    <source>
        <dbReference type="PROSITE" id="PS51767"/>
    </source>
</evidence>
<feature type="compositionally biased region" description="Acidic residues" evidence="10">
    <location>
        <begin position="528"/>
        <end position="538"/>
    </location>
</feature>
<keyword evidence="4" id="KW-0732">Signal</keyword>
<feature type="coiled-coil region" evidence="9">
    <location>
        <begin position="289"/>
        <end position="318"/>
    </location>
</feature>
<keyword evidence="6" id="KW-1133">Transmembrane helix</keyword>
<evidence type="ECO:0000256" key="8">
    <source>
        <dbReference type="ARBA" id="ARBA00046288"/>
    </source>
</evidence>
<dbReference type="InterPro" id="IPR033121">
    <property type="entry name" value="PEPTIDASE_A1"/>
</dbReference>
<dbReference type="PROSITE" id="PS51767">
    <property type="entry name" value="PEPTIDASE_A1"/>
    <property type="match status" value="1"/>
</dbReference>
<evidence type="ECO:0000256" key="5">
    <source>
        <dbReference type="ARBA" id="ARBA00022801"/>
    </source>
</evidence>
<dbReference type="InterPro" id="IPR001461">
    <property type="entry name" value="Aspartic_peptidase_A1"/>
</dbReference>
<accession>A0A0M0JKM3</accession>
<dbReference type="InterPro" id="IPR021109">
    <property type="entry name" value="Peptidase_aspartic_dom_sf"/>
</dbReference>
<evidence type="ECO:0000313" key="12">
    <source>
        <dbReference type="EMBL" id="KOO27015.1"/>
    </source>
</evidence>
<dbReference type="Gene3D" id="2.40.70.10">
    <property type="entry name" value="Acid Proteases"/>
    <property type="match status" value="2"/>
</dbReference>
<dbReference type="PROSITE" id="PS00141">
    <property type="entry name" value="ASP_PROTEASE"/>
    <property type="match status" value="1"/>
</dbReference>
<evidence type="ECO:0000256" key="1">
    <source>
        <dbReference type="ARBA" id="ARBA00007447"/>
    </source>
</evidence>
<dbReference type="PANTHER" id="PTHR13683:SF375">
    <property type="entry name" value="PEPTIDASE A1 DOMAIN-CONTAINING PROTEIN"/>
    <property type="match status" value="1"/>
</dbReference>
<comment type="subcellular location">
    <subcellularLocation>
        <location evidence="8">Endomembrane system</location>
        <topology evidence="8">Single-pass type I membrane protein</topology>
    </subcellularLocation>
</comment>
<proteinExistence type="inferred from homology"/>
<keyword evidence="13" id="KW-1185">Reference proteome</keyword>